<dbReference type="GO" id="GO:0006915">
    <property type="term" value="P:apoptotic process"/>
    <property type="evidence" value="ECO:0007669"/>
    <property type="project" value="UniProtKB-KW"/>
</dbReference>
<keyword evidence="3" id="KW-0677">Repeat</keyword>
<dbReference type="Pfam" id="PF00653">
    <property type="entry name" value="BIR"/>
    <property type="match status" value="3"/>
</dbReference>
<keyword evidence="4" id="KW-0547">Nucleotide-binding</keyword>
<protein>
    <submittedName>
        <fullName evidence="8">Baculoviral IAP repeat-containing protein 1-like</fullName>
    </submittedName>
</protein>
<dbReference type="GO" id="GO:0072557">
    <property type="term" value="C:IPAF inflammasome complex"/>
    <property type="evidence" value="ECO:0007669"/>
    <property type="project" value="TreeGrafter"/>
</dbReference>
<reference evidence="8" key="3">
    <citation type="submission" date="2025-09" db="UniProtKB">
        <authorList>
            <consortium name="Ensembl"/>
        </authorList>
    </citation>
    <scope>IDENTIFICATION</scope>
</reference>
<dbReference type="Pfam" id="PF22524">
    <property type="entry name" value="WHD_Nlrc4"/>
    <property type="match status" value="1"/>
</dbReference>
<sequence length="1421" mass="160721">MDSSQGASDCNPSTSLQSHDGNVLANKLDSSKLKALFQNFNLDMTQILQDMEEEFKEICAQLPQGYNHKMRNEVNRLNTFENLQSYSSYSPEEMAENGFFDTGVKSSIQCFCCGLVLCKMSVRKDPHMVHLESKPDCDFIKGVEVGNIPKYAVKVQRSKSVDVDKTSLYSTEEDRLESYKDWPEFSKGDTAALAQAGFYFTGIIDAVQCFCCGGCLAYWEEGDDPWKEHARWFPECKYLQARISQEEAEQFIKDYDGFYKVQAKHYCSDDWMKSQVEDTTEVEGIVTSIFITEDCRLDSLKVWPGLGKGSPTVLAKCGFFYSGKGEAVKCIQCGVMITDWEPESTSEDLRRRHSESCPFYTDTSLEGGHMERSSTAACKGEEVCLQDRPARSLEDPPVNVAENRTEDKGLQEAKRLQSELRELYNSAAFRKIFPFPDSPNVSPDLKHVFASLPLVKKNLRNQPVQKVGVPVLLKNLSCITVIEGEAGSGKSALLRRIAILWASGNCPVLRRFKLVFHLSLNTSQKDQSLSAMISEQLCLAQMDVSEQFVEEAVRKLNNQVLFLLDDCGTMDAIPQCVEQLMLGNHINNTSIVIGIQTHRSAKVRQYASTVLEIGQFPGYSTLFILKKLFSHDLQLAEEFCVKLGLSKTLQEILKTPLFALVICALWIQTPKMDVDESVVFWEYLHLSLKKHSYQVGNLTALGDLALDGIFSSRYEFSREDLTDSGVDENDVLHSGLLSKFTANLLKPVYRFFHCHFQEFVAARRLAELLQSDSAESQKRGHGYLKQIDTYLQVRCNYKYFLDYTCISSPVAATEIVSHMVSYATHKGFYDSNSVSNKNVERYPDLFVTEQAFKATLQLGDFEDVLFESLLNYVLNIAYGSQCVSSCTPHILKLFTGKSLKLSESSCKKNINKFTEEHPEVLSLVQDLEITLSGNKELKLPDFYKLEKLLENQAKPGAIEEEFAPVYQPLDSFIENAEANLCFINKYGKTIQRFLPDCMVGVFVKAANKYTLPVLRLIIQNCEKIQEEDLRNFVAILAVTEQVDVSVIDSEGFLENIQSAVDKHSRIFRKITIRNSPLTRKEEELLTAMSALEALDVNFTSLPECLISNLDKLIYLKEIRLSTSTKTNIFEKMPDGVRNLPIEKLIIEGVDLTKEHNKLAFLIRHFPKLKVFHLQCKECPGFPSIVTSLTHCEELENVSFKGFTPTAEDISAFAASLKKFTKLRILTVPSQETTVDKEAAHSLALALGFLRNLEELKFPSSLGMKATISTAIDQFRYLPHLKVLSMAYCLEDSSLLHLAKATKEGHLEALQELELPVNHDITDSGWRNFFLTLDRMPHLAKLAVSRMYTHNLKPSASTVRAFVQCVSRLPSLLNMVMFGWLLDSEDLNLFDAMKKEHPQSKCLTISWKWVLPFQPVIKQEDF</sequence>
<reference evidence="8" key="1">
    <citation type="submission" date="2021-06" db="EMBL/GenBank/DDBJ databases">
        <authorList>
            <consortium name="Wellcome Sanger Institute Data Sharing"/>
        </authorList>
    </citation>
    <scope>NUCLEOTIDE SEQUENCE [LARGE SCALE GENOMIC DNA]</scope>
</reference>
<reference evidence="8" key="2">
    <citation type="submission" date="2025-08" db="UniProtKB">
        <authorList>
            <consortium name="Ensembl"/>
        </authorList>
    </citation>
    <scope>IDENTIFICATION</scope>
</reference>
<dbReference type="CDD" id="cd00022">
    <property type="entry name" value="BIR"/>
    <property type="match status" value="3"/>
</dbReference>
<proteinExistence type="predicted"/>
<dbReference type="InterPro" id="IPR027417">
    <property type="entry name" value="P-loop_NTPase"/>
</dbReference>
<dbReference type="PROSITE" id="PS01282">
    <property type="entry name" value="BIR_REPEAT_1"/>
    <property type="match status" value="1"/>
</dbReference>
<dbReference type="Ensembl" id="ENSECRT00000010789.1">
    <property type="protein sequence ID" value="ENSECRP00000010612.1"/>
    <property type="gene ID" value="ENSECRG00000007067.1"/>
</dbReference>
<keyword evidence="5" id="KW-0862">Zinc</keyword>
<dbReference type="PANTHER" id="PTHR46914:SF1">
    <property type="entry name" value="BACULOVIRAL IAP REPEAT-CONTAINING PROTEIN 1"/>
    <property type="match status" value="1"/>
</dbReference>
<keyword evidence="9" id="KW-1185">Reference proteome</keyword>
<dbReference type="InterPro" id="IPR028789">
    <property type="entry name" value="Naip"/>
</dbReference>
<dbReference type="GO" id="GO:0005524">
    <property type="term" value="F:ATP binding"/>
    <property type="evidence" value="ECO:0007669"/>
    <property type="project" value="UniProtKB-KW"/>
</dbReference>
<dbReference type="Gene3D" id="3.80.10.10">
    <property type="entry name" value="Ribonuclease Inhibitor"/>
    <property type="match status" value="1"/>
</dbReference>
<evidence type="ECO:0000256" key="4">
    <source>
        <dbReference type="ARBA" id="ARBA00022741"/>
    </source>
</evidence>
<keyword evidence="1" id="KW-0053">Apoptosis</keyword>
<keyword evidence="2" id="KW-0479">Metal-binding</keyword>
<dbReference type="SUPFAM" id="SSF52540">
    <property type="entry name" value="P-loop containing nucleoside triphosphate hydrolases"/>
    <property type="match status" value="1"/>
</dbReference>
<evidence type="ECO:0000256" key="2">
    <source>
        <dbReference type="ARBA" id="ARBA00022723"/>
    </source>
</evidence>
<dbReference type="PROSITE" id="PS50143">
    <property type="entry name" value="BIR_REPEAT_2"/>
    <property type="match status" value="3"/>
</dbReference>
<dbReference type="InterPro" id="IPR007111">
    <property type="entry name" value="NACHT_NTPase"/>
</dbReference>
<dbReference type="Pfam" id="PF17889">
    <property type="entry name" value="NLRC4_HD"/>
    <property type="match status" value="1"/>
</dbReference>
<dbReference type="Gene3D" id="3.40.50.300">
    <property type="entry name" value="P-loop containing nucleotide triphosphate hydrolases"/>
    <property type="match status" value="1"/>
</dbReference>
<dbReference type="Pfam" id="PF05729">
    <property type="entry name" value="NACHT"/>
    <property type="match status" value="1"/>
</dbReference>
<evidence type="ECO:0000256" key="6">
    <source>
        <dbReference type="ARBA" id="ARBA00022840"/>
    </source>
</evidence>
<dbReference type="GO" id="GO:0042742">
    <property type="term" value="P:defense response to bacterium"/>
    <property type="evidence" value="ECO:0007669"/>
    <property type="project" value="TreeGrafter"/>
</dbReference>
<dbReference type="InterPro" id="IPR032675">
    <property type="entry name" value="LRR_dom_sf"/>
</dbReference>
<dbReference type="InterPro" id="IPR040535">
    <property type="entry name" value="NLRC4_HD"/>
</dbReference>
<evidence type="ECO:0000313" key="8">
    <source>
        <dbReference type="Ensembl" id="ENSECRP00000010612.1"/>
    </source>
</evidence>
<evidence type="ECO:0000256" key="3">
    <source>
        <dbReference type="ARBA" id="ARBA00022737"/>
    </source>
</evidence>
<dbReference type="GO" id="GO:0046872">
    <property type="term" value="F:metal ion binding"/>
    <property type="evidence" value="ECO:0007669"/>
    <property type="project" value="UniProtKB-KW"/>
</dbReference>
<evidence type="ECO:0000313" key="9">
    <source>
        <dbReference type="Proteomes" id="UP000694620"/>
    </source>
</evidence>
<dbReference type="InterPro" id="IPR001370">
    <property type="entry name" value="BIR_rpt"/>
</dbReference>
<dbReference type="SUPFAM" id="SSF52047">
    <property type="entry name" value="RNI-like"/>
    <property type="match status" value="1"/>
</dbReference>
<dbReference type="InterPro" id="IPR053882">
    <property type="entry name" value="Nlrc4-like_WHD"/>
</dbReference>
<dbReference type="Gene3D" id="1.10.1170.10">
    <property type="entry name" value="Inhibitor Of Apoptosis Protein (2mihbC-IAP-1), Chain A"/>
    <property type="match status" value="3"/>
</dbReference>
<dbReference type="Proteomes" id="UP000694620">
    <property type="component" value="Chromosome 7"/>
</dbReference>
<dbReference type="SUPFAM" id="SSF57924">
    <property type="entry name" value="Inhibitor of apoptosis (IAP) repeat"/>
    <property type="match status" value="3"/>
</dbReference>
<keyword evidence="6" id="KW-0067">ATP-binding</keyword>
<name>A0A8C4S0V3_ERPCA</name>
<evidence type="ECO:0000256" key="5">
    <source>
        <dbReference type="ARBA" id="ARBA00022833"/>
    </source>
</evidence>
<evidence type="ECO:0000259" key="7">
    <source>
        <dbReference type="PROSITE" id="PS50837"/>
    </source>
</evidence>
<accession>A0A8C4S0V3</accession>
<dbReference type="GO" id="GO:0016045">
    <property type="term" value="P:detection of bacterium"/>
    <property type="evidence" value="ECO:0007669"/>
    <property type="project" value="TreeGrafter"/>
</dbReference>
<dbReference type="GO" id="GO:0043027">
    <property type="term" value="F:cysteine-type endopeptidase inhibitor activity involved in apoptotic process"/>
    <property type="evidence" value="ECO:0007669"/>
    <property type="project" value="InterPro"/>
</dbReference>
<dbReference type="GO" id="GO:0043066">
    <property type="term" value="P:negative regulation of apoptotic process"/>
    <property type="evidence" value="ECO:0007669"/>
    <property type="project" value="InterPro"/>
</dbReference>
<evidence type="ECO:0000256" key="1">
    <source>
        <dbReference type="ARBA" id="ARBA00022703"/>
    </source>
</evidence>
<dbReference type="GeneTree" id="ENSGT00940000163559"/>
<feature type="domain" description="NACHT" evidence="7">
    <location>
        <begin position="478"/>
        <end position="565"/>
    </location>
</feature>
<dbReference type="GO" id="GO:0070269">
    <property type="term" value="P:pyroptotic inflammatory response"/>
    <property type="evidence" value="ECO:0007669"/>
    <property type="project" value="TreeGrafter"/>
</dbReference>
<gene>
    <name evidence="8" type="primary">LOC114654912</name>
</gene>
<organism evidence="8 9">
    <name type="scientific">Erpetoichthys calabaricus</name>
    <name type="common">Rope fish</name>
    <name type="synonym">Calamoichthys calabaricus</name>
    <dbReference type="NCBI Taxonomy" id="27687"/>
    <lineage>
        <taxon>Eukaryota</taxon>
        <taxon>Metazoa</taxon>
        <taxon>Chordata</taxon>
        <taxon>Craniata</taxon>
        <taxon>Vertebrata</taxon>
        <taxon>Euteleostomi</taxon>
        <taxon>Actinopterygii</taxon>
        <taxon>Polypteriformes</taxon>
        <taxon>Polypteridae</taxon>
        <taxon>Erpetoichthys</taxon>
    </lineage>
</organism>
<dbReference type="PROSITE" id="PS50837">
    <property type="entry name" value="NACHT"/>
    <property type="match status" value="1"/>
</dbReference>
<dbReference type="SMART" id="SM00238">
    <property type="entry name" value="BIR"/>
    <property type="match status" value="3"/>
</dbReference>
<dbReference type="PANTHER" id="PTHR46914">
    <property type="entry name" value="BACULOVIRAL IAP REPEAT-CONTAINING PROTEIN 1"/>
    <property type="match status" value="1"/>
</dbReference>